<sequence>MKKLLPYLLLFILAGGGISCSDDDPTVPEPEAVMPPAPVASDITSDSFAISWEAVEGAVSYTYTLLHKNPHGAITVIVPETNTDALSAAFTDLKASTAYTFRIKALGDGEKTLDSEWCECPVTTDEPEYLSGPWVTFEVNYEERTSYYCRITATFTPNDKTVAYYATCVYGSYFDDDPDDPDFEPNTEEDMIGYLSAQKPISNNTLTESSWGYSTEYILAVVGVDADGNFGKLNWAKLKTPARSSSGDQGQSEAALRIQHVVVNSSELEGAPENCFATVYRFEPTAGARAFRYEDGYYKGDFAKKETSYWRQYFSSLANAYGEDYDGYYSGWKSSMDLEVSADGFYYYDVTFWDVSMANETFEVIYMAYDADGVPGVPACYTVTLPAEIPAVTPQQAPSAYKAAVAAANRLAHPQALPRRR</sequence>
<feature type="domain" description="Fibronectin type-III" evidence="2">
    <location>
        <begin position="34"/>
        <end position="127"/>
    </location>
</feature>
<dbReference type="Proteomes" id="UP000324870">
    <property type="component" value="Unassembled WGS sequence"/>
</dbReference>
<name>A0ABQ6S438_9BACT</name>
<accession>A0ABQ6S438</accession>
<dbReference type="SUPFAM" id="SSF49265">
    <property type="entry name" value="Fibronectin type III"/>
    <property type="match status" value="1"/>
</dbReference>
<dbReference type="CDD" id="cd00063">
    <property type="entry name" value="FN3"/>
    <property type="match status" value="1"/>
</dbReference>
<feature type="signal peptide" evidence="1">
    <location>
        <begin position="1"/>
        <end position="21"/>
    </location>
</feature>
<dbReference type="InterPro" id="IPR013783">
    <property type="entry name" value="Ig-like_fold"/>
</dbReference>
<evidence type="ECO:0000313" key="4">
    <source>
        <dbReference type="Proteomes" id="UP000324870"/>
    </source>
</evidence>
<organism evidence="3 4">
    <name type="scientific">Alistipes finegoldii</name>
    <dbReference type="NCBI Taxonomy" id="214856"/>
    <lineage>
        <taxon>Bacteria</taxon>
        <taxon>Pseudomonadati</taxon>
        <taxon>Bacteroidota</taxon>
        <taxon>Bacteroidia</taxon>
        <taxon>Bacteroidales</taxon>
        <taxon>Rikenellaceae</taxon>
        <taxon>Alistipes</taxon>
    </lineage>
</organism>
<proteinExistence type="predicted"/>
<comment type="caution">
    <text evidence="3">The sequence shown here is derived from an EMBL/GenBank/DDBJ whole genome shotgun (WGS) entry which is preliminary data.</text>
</comment>
<dbReference type="PROSITE" id="PS50853">
    <property type="entry name" value="FN3"/>
    <property type="match status" value="1"/>
</dbReference>
<keyword evidence="1" id="KW-0732">Signal</keyword>
<dbReference type="Gene3D" id="2.60.40.10">
    <property type="entry name" value="Immunoglobulins"/>
    <property type="match status" value="1"/>
</dbReference>
<evidence type="ECO:0000256" key="1">
    <source>
        <dbReference type="SAM" id="SignalP"/>
    </source>
</evidence>
<dbReference type="PROSITE" id="PS51257">
    <property type="entry name" value="PROKAR_LIPOPROTEIN"/>
    <property type="match status" value="1"/>
</dbReference>
<reference evidence="3 4" key="1">
    <citation type="journal article" date="2019" name="Nat. Med.">
        <title>A library of human gut bacterial isolates paired with longitudinal multiomics data enables mechanistic microbiome research.</title>
        <authorList>
            <person name="Poyet M."/>
            <person name="Groussin M."/>
            <person name="Gibbons S.M."/>
            <person name="Avila-Pacheco J."/>
            <person name="Jiang X."/>
            <person name="Kearney S.M."/>
            <person name="Perrotta A.R."/>
            <person name="Berdy B."/>
            <person name="Zhao S."/>
            <person name="Lieberman T.D."/>
            <person name="Swanson P.K."/>
            <person name="Smith M."/>
            <person name="Roesemann S."/>
            <person name="Alexander J.E."/>
            <person name="Rich S.A."/>
            <person name="Livny J."/>
            <person name="Vlamakis H."/>
            <person name="Clish C."/>
            <person name="Bullock K."/>
            <person name="Deik A."/>
            <person name="Scott J."/>
            <person name="Pierce K.A."/>
            <person name="Xavier R.J."/>
            <person name="Alm E.J."/>
        </authorList>
    </citation>
    <scope>NUCLEOTIDE SEQUENCE [LARGE SCALE GENOMIC DNA]</scope>
    <source>
        <strain evidence="3 4">BIOML-A1</strain>
    </source>
</reference>
<keyword evidence="4" id="KW-1185">Reference proteome</keyword>
<feature type="chain" id="PRO_5046777476" evidence="1">
    <location>
        <begin position="22"/>
        <end position="421"/>
    </location>
</feature>
<gene>
    <name evidence="3" type="ORF">F2A26_06205</name>
</gene>
<dbReference type="RefSeq" id="WP_130062838.1">
    <property type="nucleotide sequence ID" value="NZ_CALCKD010000033.1"/>
</dbReference>
<dbReference type="Pfam" id="PF00041">
    <property type="entry name" value="fn3"/>
    <property type="match status" value="1"/>
</dbReference>
<evidence type="ECO:0000259" key="2">
    <source>
        <dbReference type="PROSITE" id="PS50853"/>
    </source>
</evidence>
<evidence type="ECO:0000313" key="3">
    <source>
        <dbReference type="EMBL" id="KAA3159630.1"/>
    </source>
</evidence>
<protein>
    <submittedName>
        <fullName evidence="3">Fibronectin type III domain-containing protein</fullName>
    </submittedName>
</protein>
<dbReference type="InterPro" id="IPR003961">
    <property type="entry name" value="FN3_dom"/>
</dbReference>
<dbReference type="EMBL" id="VVND01000007">
    <property type="protein sequence ID" value="KAA3159630.1"/>
    <property type="molecule type" value="Genomic_DNA"/>
</dbReference>
<dbReference type="InterPro" id="IPR036116">
    <property type="entry name" value="FN3_sf"/>
</dbReference>
<dbReference type="SMART" id="SM00060">
    <property type="entry name" value="FN3"/>
    <property type="match status" value="1"/>
</dbReference>